<dbReference type="InterPro" id="IPR007492">
    <property type="entry name" value="LytTR_DNA-bd_dom"/>
</dbReference>
<feature type="transmembrane region" description="Helical" evidence="1">
    <location>
        <begin position="135"/>
        <end position="155"/>
    </location>
</feature>
<name>A0ABP7H0T5_9FLAO</name>
<feature type="transmembrane region" description="Helical" evidence="1">
    <location>
        <begin position="93"/>
        <end position="115"/>
    </location>
</feature>
<dbReference type="Pfam" id="PF04397">
    <property type="entry name" value="LytTR"/>
    <property type="match status" value="1"/>
</dbReference>
<accession>A0ABP7H0T5</accession>
<feature type="transmembrane region" description="Helical" evidence="1">
    <location>
        <begin position="58"/>
        <end position="81"/>
    </location>
</feature>
<comment type="caution">
    <text evidence="3">The sequence shown here is derived from an EMBL/GenBank/DDBJ whole genome shotgun (WGS) entry which is preliminary data.</text>
</comment>
<gene>
    <name evidence="3" type="ORF">GCM10022271_06380</name>
</gene>
<keyword evidence="4" id="KW-1185">Reference proteome</keyword>
<protein>
    <recommendedName>
        <fullName evidence="2">HTH LytTR-type domain-containing protein</fullName>
    </recommendedName>
</protein>
<dbReference type="EMBL" id="BAABBI010000001">
    <property type="protein sequence ID" value="GAA3776928.1"/>
    <property type="molecule type" value="Genomic_DNA"/>
</dbReference>
<sequence>MKVKQLLDQPFYYFNSTKRKWIYIISAALFAHFFLIIFQPYGISEEMDNPANANFSKFLFFFTIAVSTLVGLSLSQFVFRPMFSFEKVTNKKYITWFFIETLILTLVNFGFSFLIPDLGNDFEKELNIAFQVKNYFRAFIILLFPFFGTIIYALIQDLTLEVNELGEQIKKYHNTFNTSDKQTELLLKDENNNLNLSIALNDFLFAESSNQYVVVHYMKSGSVKKHILRNRLKNFLNQNEFMPIKQSHRSFAVNLLNVKHISRINNKDFLILETDPKIKIPISKSYLKAIKDEINQFTP</sequence>
<feature type="domain" description="HTH LytTR-type" evidence="2">
    <location>
        <begin position="248"/>
        <end position="296"/>
    </location>
</feature>
<evidence type="ECO:0000313" key="3">
    <source>
        <dbReference type="EMBL" id="GAA3776928.1"/>
    </source>
</evidence>
<dbReference type="PROSITE" id="PS50930">
    <property type="entry name" value="HTH_LYTTR"/>
    <property type="match status" value="1"/>
</dbReference>
<reference evidence="4" key="1">
    <citation type="journal article" date="2019" name="Int. J. Syst. Evol. Microbiol.">
        <title>The Global Catalogue of Microorganisms (GCM) 10K type strain sequencing project: providing services to taxonomists for standard genome sequencing and annotation.</title>
        <authorList>
            <consortium name="The Broad Institute Genomics Platform"/>
            <consortium name="The Broad Institute Genome Sequencing Center for Infectious Disease"/>
            <person name="Wu L."/>
            <person name="Ma J."/>
        </authorList>
    </citation>
    <scope>NUCLEOTIDE SEQUENCE [LARGE SCALE GENOMIC DNA]</scope>
    <source>
        <strain evidence="4">JCM 17525</strain>
    </source>
</reference>
<proteinExistence type="predicted"/>
<dbReference type="RefSeq" id="WP_344726989.1">
    <property type="nucleotide sequence ID" value="NZ_BAABBI010000001.1"/>
</dbReference>
<evidence type="ECO:0000313" key="4">
    <source>
        <dbReference type="Proteomes" id="UP001501456"/>
    </source>
</evidence>
<keyword evidence="1" id="KW-0812">Transmembrane</keyword>
<evidence type="ECO:0000256" key="1">
    <source>
        <dbReference type="SAM" id="Phobius"/>
    </source>
</evidence>
<organism evidence="3 4">
    <name type="scientific">Corallibacter vietnamensis</name>
    <dbReference type="NCBI Taxonomy" id="904130"/>
    <lineage>
        <taxon>Bacteria</taxon>
        <taxon>Pseudomonadati</taxon>
        <taxon>Bacteroidota</taxon>
        <taxon>Flavobacteriia</taxon>
        <taxon>Flavobacteriales</taxon>
        <taxon>Flavobacteriaceae</taxon>
        <taxon>Corallibacter</taxon>
    </lineage>
</organism>
<feature type="transmembrane region" description="Helical" evidence="1">
    <location>
        <begin position="21"/>
        <end position="38"/>
    </location>
</feature>
<keyword evidence="1" id="KW-0472">Membrane</keyword>
<dbReference type="SMART" id="SM00850">
    <property type="entry name" value="LytTR"/>
    <property type="match status" value="1"/>
</dbReference>
<dbReference type="Gene3D" id="2.40.50.1020">
    <property type="entry name" value="LytTr DNA-binding domain"/>
    <property type="match status" value="1"/>
</dbReference>
<keyword evidence="1" id="KW-1133">Transmembrane helix</keyword>
<dbReference type="Proteomes" id="UP001501456">
    <property type="component" value="Unassembled WGS sequence"/>
</dbReference>
<evidence type="ECO:0000259" key="2">
    <source>
        <dbReference type="PROSITE" id="PS50930"/>
    </source>
</evidence>